<dbReference type="Gene3D" id="1.10.10.10">
    <property type="entry name" value="Winged helix-like DNA-binding domain superfamily/Winged helix DNA-binding domain"/>
    <property type="match status" value="1"/>
</dbReference>
<protein>
    <submittedName>
        <fullName evidence="6">LysR family transcriptional regulator</fullName>
    </submittedName>
</protein>
<evidence type="ECO:0000256" key="2">
    <source>
        <dbReference type="ARBA" id="ARBA00023015"/>
    </source>
</evidence>
<comment type="caution">
    <text evidence="6">The sequence shown here is derived from an EMBL/GenBank/DDBJ whole genome shotgun (WGS) entry which is preliminary data.</text>
</comment>
<dbReference type="InterPro" id="IPR036390">
    <property type="entry name" value="WH_DNA-bd_sf"/>
</dbReference>
<proteinExistence type="inferred from homology"/>
<sequence length="293" mass="32097">MDWSRIPSLSALRAFDALARHGSLSAAARDLNVTHAAIAQHLRALEAHFAETLATRDGQAMRLTETGYELAEALGEGFDRIAEGVASILDRNALRPITVSLTPTFAEVWLMPRMRQFWDRHPDVEIRLLPSILLSDLRRDGIDLAIRFGTGEWPGYEVEPLSVSRFVVVAAPGYTKVKSLDDLGSLGAYDWYFSSAANEQRVWGRAIGVDFDKVGAMDMANNGMVLSAVRSGLGLSIQSRTLVEPDLASGQLVTLHEGDPEGLGYYIVTRPGVLTPGARAFRAWLRSMAQTQT</sequence>
<dbReference type="GO" id="GO:0003700">
    <property type="term" value="F:DNA-binding transcription factor activity"/>
    <property type="evidence" value="ECO:0007669"/>
    <property type="project" value="InterPro"/>
</dbReference>
<evidence type="ECO:0000256" key="1">
    <source>
        <dbReference type="ARBA" id="ARBA00009437"/>
    </source>
</evidence>
<dbReference type="Pfam" id="PF00126">
    <property type="entry name" value="HTH_1"/>
    <property type="match status" value="1"/>
</dbReference>
<dbReference type="PANTHER" id="PTHR30537:SF74">
    <property type="entry name" value="HTH-TYPE TRANSCRIPTIONAL REGULATOR TRPI"/>
    <property type="match status" value="1"/>
</dbReference>
<dbReference type="PANTHER" id="PTHR30537">
    <property type="entry name" value="HTH-TYPE TRANSCRIPTIONAL REGULATOR"/>
    <property type="match status" value="1"/>
</dbReference>
<dbReference type="SUPFAM" id="SSF46785">
    <property type="entry name" value="Winged helix' DNA-binding domain"/>
    <property type="match status" value="1"/>
</dbReference>
<dbReference type="SUPFAM" id="SSF53850">
    <property type="entry name" value="Periplasmic binding protein-like II"/>
    <property type="match status" value="1"/>
</dbReference>
<dbReference type="InterPro" id="IPR000847">
    <property type="entry name" value="LysR_HTH_N"/>
</dbReference>
<keyword evidence="4" id="KW-0804">Transcription</keyword>
<dbReference type="Proteomes" id="UP000467322">
    <property type="component" value="Unassembled WGS sequence"/>
</dbReference>
<gene>
    <name evidence="6" type="ORF">GQE99_03375</name>
</gene>
<dbReference type="Gene3D" id="3.40.190.10">
    <property type="entry name" value="Periplasmic binding protein-like II"/>
    <property type="match status" value="2"/>
</dbReference>
<name>A0A845M2T6_9RHOB</name>
<keyword evidence="7" id="KW-1185">Reference proteome</keyword>
<evidence type="ECO:0000313" key="6">
    <source>
        <dbReference type="EMBL" id="MZR12057.1"/>
    </source>
</evidence>
<comment type="similarity">
    <text evidence="1">Belongs to the LysR transcriptional regulatory family.</text>
</comment>
<dbReference type="EMBL" id="WTUX01000006">
    <property type="protein sequence ID" value="MZR12057.1"/>
    <property type="molecule type" value="Genomic_DNA"/>
</dbReference>
<organism evidence="6 7">
    <name type="scientific">Maritimibacter harenae</name>
    <dbReference type="NCBI Taxonomy" id="2606218"/>
    <lineage>
        <taxon>Bacteria</taxon>
        <taxon>Pseudomonadati</taxon>
        <taxon>Pseudomonadota</taxon>
        <taxon>Alphaproteobacteria</taxon>
        <taxon>Rhodobacterales</taxon>
        <taxon>Roseobacteraceae</taxon>
        <taxon>Maritimibacter</taxon>
    </lineage>
</organism>
<dbReference type="RefSeq" id="WP_161350171.1">
    <property type="nucleotide sequence ID" value="NZ_WTUX01000006.1"/>
</dbReference>
<dbReference type="PROSITE" id="PS50931">
    <property type="entry name" value="HTH_LYSR"/>
    <property type="match status" value="1"/>
</dbReference>
<evidence type="ECO:0000256" key="3">
    <source>
        <dbReference type="ARBA" id="ARBA00023125"/>
    </source>
</evidence>
<keyword evidence="3" id="KW-0238">DNA-binding</keyword>
<dbReference type="InterPro" id="IPR005119">
    <property type="entry name" value="LysR_subst-bd"/>
</dbReference>
<dbReference type="GO" id="GO:0043565">
    <property type="term" value="F:sequence-specific DNA binding"/>
    <property type="evidence" value="ECO:0007669"/>
    <property type="project" value="TreeGrafter"/>
</dbReference>
<evidence type="ECO:0000313" key="7">
    <source>
        <dbReference type="Proteomes" id="UP000467322"/>
    </source>
</evidence>
<keyword evidence="2" id="KW-0805">Transcription regulation</keyword>
<dbReference type="InterPro" id="IPR036388">
    <property type="entry name" value="WH-like_DNA-bd_sf"/>
</dbReference>
<dbReference type="AlphaFoldDB" id="A0A845M2T6"/>
<reference evidence="6 7" key="1">
    <citation type="submission" date="2019-12" db="EMBL/GenBank/DDBJ databases">
        <title>Maritimibacter sp. nov. sp. isolated from sea sand.</title>
        <authorList>
            <person name="Kim J."/>
            <person name="Jeong S.E."/>
            <person name="Jung H.S."/>
            <person name="Jeon C.O."/>
        </authorList>
    </citation>
    <scope>NUCLEOTIDE SEQUENCE [LARGE SCALE GENOMIC DNA]</scope>
    <source>
        <strain evidence="6 7">DP07</strain>
    </source>
</reference>
<evidence type="ECO:0000259" key="5">
    <source>
        <dbReference type="PROSITE" id="PS50931"/>
    </source>
</evidence>
<feature type="domain" description="HTH lysR-type" evidence="5">
    <location>
        <begin position="7"/>
        <end position="64"/>
    </location>
</feature>
<evidence type="ECO:0000256" key="4">
    <source>
        <dbReference type="ARBA" id="ARBA00023163"/>
    </source>
</evidence>
<dbReference type="InterPro" id="IPR058163">
    <property type="entry name" value="LysR-type_TF_proteobact-type"/>
</dbReference>
<dbReference type="GO" id="GO:0006351">
    <property type="term" value="P:DNA-templated transcription"/>
    <property type="evidence" value="ECO:0007669"/>
    <property type="project" value="TreeGrafter"/>
</dbReference>
<dbReference type="Pfam" id="PF03466">
    <property type="entry name" value="LysR_substrate"/>
    <property type="match status" value="1"/>
</dbReference>
<accession>A0A845M2T6</accession>